<protein>
    <recommendedName>
        <fullName evidence="3">Lipoprotein</fullName>
    </recommendedName>
</protein>
<evidence type="ECO:0008006" key="3">
    <source>
        <dbReference type="Google" id="ProtNLM"/>
    </source>
</evidence>
<dbReference type="Proteomes" id="UP000198779">
    <property type="component" value="Unassembled WGS sequence"/>
</dbReference>
<gene>
    <name evidence="1" type="ORF">SAMN04487901_103193</name>
</gene>
<evidence type="ECO:0000313" key="1">
    <source>
        <dbReference type="EMBL" id="SDG40423.1"/>
    </source>
</evidence>
<dbReference type="AlphaFoldDB" id="A0A1G7TYQ4"/>
<accession>A0A1G7TYQ4</accession>
<proteinExistence type="predicted"/>
<dbReference type="EMBL" id="FNCQ01000003">
    <property type="protein sequence ID" value="SDG40423.1"/>
    <property type="molecule type" value="Genomic_DNA"/>
</dbReference>
<reference evidence="2" key="1">
    <citation type="submission" date="2016-10" db="EMBL/GenBank/DDBJ databases">
        <authorList>
            <person name="Varghese N."/>
            <person name="Submissions S."/>
        </authorList>
    </citation>
    <scope>NUCLEOTIDE SEQUENCE [LARGE SCALE GENOMIC DNA]</scope>
    <source>
        <strain evidence="2">BP1-148</strain>
    </source>
</reference>
<dbReference type="PROSITE" id="PS51257">
    <property type="entry name" value="PROKAR_LIPOPROTEIN"/>
    <property type="match status" value="1"/>
</dbReference>
<dbReference type="RefSeq" id="WP_091815333.1">
    <property type="nucleotide sequence ID" value="NZ_FNCQ01000003.1"/>
</dbReference>
<evidence type="ECO:0000313" key="2">
    <source>
        <dbReference type="Proteomes" id="UP000198779"/>
    </source>
</evidence>
<name>A0A1G7TYQ4_9BACT</name>
<organism evidence="1 2">
    <name type="scientific">Prevotella communis</name>
    <dbReference type="NCBI Taxonomy" id="2913614"/>
    <lineage>
        <taxon>Bacteria</taxon>
        <taxon>Pseudomonadati</taxon>
        <taxon>Bacteroidota</taxon>
        <taxon>Bacteroidia</taxon>
        <taxon>Bacteroidales</taxon>
        <taxon>Prevotellaceae</taxon>
        <taxon>Prevotella</taxon>
    </lineage>
</organism>
<sequence length="152" mass="17663">MKKILLFFLSVLFISCGTKQVLTKNGTQVANCCSYGTEVDLTSRYVLDYDMNLYFPDNKIQSCYSRAKIIDKVEHDTVEVKMENLKCAIINNPPVIFAGVFEITHQDQHYIVHFLCDDRTIMNKKKGKMEYTVKCYNVEDLEPEILKRYAKP</sequence>
<keyword evidence="2" id="KW-1185">Reference proteome</keyword>